<sequence length="445" mass="49506">MLAKPCIVNTMSFLPLLVLAGVTLASTLTNPQQPRISCPLLFHPVGERCIFVDYLIVGSWKEMHEACIRMEGDLVEFKDANTLTQLVQFLRQNDLDNKSYWTGANDRDEEGVWRWSSDQSPVHMNTPLWGDLTTAGQEPMGGKDEDCAAILLEDYYFMHDLNCNESLPIICESPPEPNTLNTSQEVEQHNRVQDPIQCSEPYEDIGGRCLYVNAPSDGTWDEMKAFCELLNGRLAKVDDANLLGAIFDYLVAHDQAEQHIYIGGSDVMEEGKWVWLDGTSITMGTPFWGNEEMEGQEPMGYTLQNCLVLAHGDYFFFHDFGCDNQRGAICEEVCVGAEVQAVERSGQYLQPEFVSVFLRSQLTLTVISVVLAALGVWVVLAALGVWVVLLAALGVWVVLAALGVLYLLAKVMMLRLVVVMMLQYSGLMHQYTLLTLIGLGGLALC</sequence>
<dbReference type="InterPro" id="IPR001304">
    <property type="entry name" value="C-type_lectin-like"/>
</dbReference>
<evidence type="ECO:0000256" key="1">
    <source>
        <dbReference type="SAM" id="Phobius"/>
    </source>
</evidence>
<dbReference type="Pfam" id="PF00059">
    <property type="entry name" value="Lectin_C"/>
    <property type="match status" value="2"/>
</dbReference>
<dbReference type="SUPFAM" id="SSF56436">
    <property type="entry name" value="C-type lectin-like"/>
    <property type="match status" value="2"/>
</dbReference>
<keyword evidence="2" id="KW-0732">Signal</keyword>
<dbReference type="InterPro" id="IPR016186">
    <property type="entry name" value="C-type_lectin-like/link_sf"/>
</dbReference>
<accession>A0AAE1NPF6</accession>
<evidence type="ECO:0000259" key="3">
    <source>
        <dbReference type="PROSITE" id="PS50041"/>
    </source>
</evidence>
<evidence type="ECO:0000313" key="5">
    <source>
        <dbReference type="Proteomes" id="UP001292094"/>
    </source>
</evidence>
<feature type="domain" description="C-type lectin" evidence="3">
    <location>
        <begin position="205"/>
        <end position="331"/>
    </location>
</feature>
<dbReference type="SMART" id="SM00034">
    <property type="entry name" value="CLECT"/>
    <property type="match status" value="2"/>
</dbReference>
<feature type="transmembrane region" description="Helical" evidence="1">
    <location>
        <begin position="421"/>
        <end position="444"/>
    </location>
</feature>
<dbReference type="Proteomes" id="UP001292094">
    <property type="component" value="Unassembled WGS sequence"/>
</dbReference>
<dbReference type="CDD" id="cd00037">
    <property type="entry name" value="CLECT"/>
    <property type="match status" value="2"/>
</dbReference>
<dbReference type="AlphaFoldDB" id="A0AAE1NPF6"/>
<dbReference type="InterPro" id="IPR016187">
    <property type="entry name" value="CTDL_fold"/>
</dbReference>
<organism evidence="4 5">
    <name type="scientific">Petrolisthes manimaculis</name>
    <dbReference type="NCBI Taxonomy" id="1843537"/>
    <lineage>
        <taxon>Eukaryota</taxon>
        <taxon>Metazoa</taxon>
        <taxon>Ecdysozoa</taxon>
        <taxon>Arthropoda</taxon>
        <taxon>Crustacea</taxon>
        <taxon>Multicrustacea</taxon>
        <taxon>Malacostraca</taxon>
        <taxon>Eumalacostraca</taxon>
        <taxon>Eucarida</taxon>
        <taxon>Decapoda</taxon>
        <taxon>Pleocyemata</taxon>
        <taxon>Anomura</taxon>
        <taxon>Galatheoidea</taxon>
        <taxon>Porcellanidae</taxon>
        <taxon>Petrolisthes</taxon>
    </lineage>
</organism>
<reference evidence="4" key="1">
    <citation type="submission" date="2023-11" db="EMBL/GenBank/DDBJ databases">
        <title>Genome assemblies of two species of porcelain crab, Petrolisthes cinctipes and Petrolisthes manimaculis (Anomura: Porcellanidae).</title>
        <authorList>
            <person name="Angst P."/>
        </authorList>
    </citation>
    <scope>NUCLEOTIDE SEQUENCE</scope>
    <source>
        <strain evidence="4">PB745_02</strain>
        <tissue evidence="4">Gill</tissue>
    </source>
</reference>
<evidence type="ECO:0000256" key="2">
    <source>
        <dbReference type="SAM" id="SignalP"/>
    </source>
</evidence>
<name>A0AAE1NPF6_9EUCA</name>
<dbReference type="PROSITE" id="PS50041">
    <property type="entry name" value="C_TYPE_LECTIN_2"/>
    <property type="match status" value="2"/>
</dbReference>
<evidence type="ECO:0000313" key="4">
    <source>
        <dbReference type="EMBL" id="KAK4293743.1"/>
    </source>
</evidence>
<dbReference type="EMBL" id="JAWZYT010004467">
    <property type="protein sequence ID" value="KAK4293743.1"/>
    <property type="molecule type" value="Genomic_DNA"/>
</dbReference>
<keyword evidence="1" id="KW-1133">Transmembrane helix</keyword>
<feature type="transmembrane region" description="Helical" evidence="1">
    <location>
        <begin position="362"/>
        <end position="380"/>
    </location>
</feature>
<dbReference type="Gene3D" id="3.10.100.10">
    <property type="entry name" value="Mannose-Binding Protein A, subunit A"/>
    <property type="match status" value="2"/>
</dbReference>
<dbReference type="PANTHER" id="PTHR22803">
    <property type="entry name" value="MANNOSE, PHOSPHOLIPASE, LECTIN RECEPTOR RELATED"/>
    <property type="match status" value="1"/>
</dbReference>
<feature type="domain" description="C-type lectin" evidence="3">
    <location>
        <begin position="45"/>
        <end position="172"/>
    </location>
</feature>
<gene>
    <name evidence="4" type="ORF">Pmani_033584</name>
</gene>
<feature type="chain" id="PRO_5041916661" description="C-type lectin domain-containing protein" evidence="2">
    <location>
        <begin position="26"/>
        <end position="445"/>
    </location>
</feature>
<proteinExistence type="predicted"/>
<comment type="caution">
    <text evidence="4">The sequence shown here is derived from an EMBL/GenBank/DDBJ whole genome shotgun (WGS) entry which is preliminary data.</text>
</comment>
<keyword evidence="5" id="KW-1185">Reference proteome</keyword>
<feature type="signal peptide" evidence="2">
    <location>
        <begin position="1"/>
        <end position="25"/>
    </location>
</feature>
<feature type="transmembrane region" description="Helical" evidence="1">
    <location>
        <begin position="387"/>
        <end position="409"/>
    </location>
</feature>
<protein>
    <recommendedName>
        <fullName evidence="3">C-type lectin domain-containing protein</fullName>
    </recommendedName>
</protein>
<dbReference type="InterPro" id="IPR050111">
    <property type="entry name" value="C-type_lectin/snaclec_domain"/>
</dbReference>
<keyword evidence="1" id="KW-0812">Transmembrane</keyword>
<keyword evidence="1" id="KW-0472">Membrane</keyword>